<feature type="region of interest" description="Disordered" evidence="13">
    <location>
        <begin position="2081"/>
        <end position="2151"/>
    </location>
</feature>
<comment type="caution">
    <text evidence="16">The sequence shown here is derived from an EMBL/GenBank/DDBJ whole genome shotgun (WGS) entry which is preliminary data.</text>
</comment>
<comment type="subcellular location">
    <subcellularLocation>
        <location evidence="1">Membrane</location>
        <topology evidence="1">Multi-pass membrane protein</topology>
    </subcellularLocation>
</comment>
<keyword evidence="2" id="KW-0813">Transport</keyword>
<dbReference type="EMBL" id="JANVFT010000039">
    <property type="protein sequence ID" value="KAJ4492257.1"/>
    <property type="molecule type" value="Genomic_DNA"/>
</dbReference>
<evidence type="ECO:0000256" key="9">
    <source>
        <dbReference type="ARBA" id="ARBA00023065"/>
    </source>
</evidence>
<keyword evidence="12" id="KW-0407">Ion channel</keyword>
<evidence type="ECO:0000313" key="17">
    <source>
        <dbReference type="Proteomes" id="UP001150217"/>
    </source>
</evidence>
<evidence type="ECO:0000313" key="16">
    <source>
        <dbReference type="EMBL" id="KAJ4492257.1"/>
    </source>
</evidence>
<feature type="compositionally biased region" description="Polar residues" evidence="13">
    <location>
        <begin position="2038"/>
        <end position="2053"/>
    </location>
</feature>
<feature type="transmembrane region" description="Helical" evidence="14">
    <location>
        <begin position="323"/>
        <end position="347"/>
    </location>
</feature>
<dbReference type="InterPro" id="IPR050599">
    <property type="entry name" value="VDCC_alpha-1_subunit"/>
</dbReference>
<dbReference type="PANTHER" id="PTHR45628">
    <property type="entry name" value="VOLTAGE-DEPENDENT CALCIUM CHANNEL TYPE A SUBUNIT ALPHA-1"/>
    <property type="match status" value="1"/>
</dbReference>
<evidence type="ECO:0000256" key="7">
    <source>
        <dbReference type="ARBA" id="ARBA00022882"/>
    </source>
</evidence>
<name>A0ABQ8VF32_9AGAR</name>
<feature type="transmembrane region" description="Helical" evidence="14">
    <location>
        <begin position="1717"/>
        <end position="1736"/>
    </location>
</feature>
<dbReference type="SUPFAM" id="SSF81324">
    <property type="entry name" value="Voltage-gated potassium channels"/>
    <property type="match status" value="4"/>
</dbReference>
<dbReference type="PANTHER" id="PTHR45628:SF7">
    <property type="entry name" value="VOLTAGE-DEPENDENT CALCIUM CHANNEL TYPE A SUBUNIT ALPHA-1"/>
    <property type="match status" value="1"/>
</dbReference>
<feature type="transmembrane region" description="Helical" evidence="14">
    <location>
        <begin position="268"/>
        <end position="291"/>
    </location>
</feature>
<organism evidence="16 17">
    <name type="scientific">Lentinula lateritia</name>
    <dbReference type="NCBI Taxonomy" id="40482"/>
    <lineage>
        <taxon>Eukaryota</taxon>
        <taxon>Fungi</taxon>
        <taxon>Dikarya</taxon>
        <taxon>Basidiomycota</taxon>
        <taxon>Agaricomycotina</taxon>
        <taxon>Agaricomycetes</taxon>
        <taxon>Agaricomycetidae</taxon>
        <taxon>Agaricales</taxon>
        <taxon>Marasmiineae</taxon>
        <taxon>Omphalotaceae</taxon>
        <taxon>Lentinula</taxon>
    </lineage>
</organism>
<evidence type="ECO:0000259" key="15">
    <source>
        <dbReference type="Pfam" id="PF00520"/>
    </source>
</evidence>
<feature type="domain" description="Ion transport" evidence="15">
    <location>
        <begin position="780"/>
        <end position="1011"/>
    </location>
</feature>
<evidence type="ECO:0000256" key="1">
    <source>
        <dbReference type="ARBA" id="ARBA00004141"/>
    </source>
</evidence>
<evidence type="ECO:0000256" key="6">
    <source>
        <dbReference type="ARBA" id="ARBA00022837"/>
    </source>
</evidence>
<keyword evidence="8 14" id="KW-1133">Transmembrane helix</keyword>
<feature type="compositionally biased region" description="Low complexity" evidence="13">
    <location>
        <begin position="2081"/>
        <end position="2102"/>
    </location>
</feature>
<feature type="transmembrane region" description="Helical" evidence="14">
    <location>
        <begin position="1672"/>
        <end position="1697"/>
    </location>
</feature>
<feature type="transmembrane region" description="Helical" evidence="14">
    <location>
        <begin position="571"/>
        <end position="591"/>
    </location>
</feature>
<evidence type="ECO:0000256" key="8">
    <source>
        <dbReference type="ARBA" id="ARBA00022989"/>
    </source>
</evidence>
<feature type="transmembrane region" description="Helical" evidence="14">
    <location>
        <begin position="843"/>
        <end position="862"/>
    </location>
</feature>
<feature type="compositionally biased region" description="Basic and acidic residues" evidence="13">
    <location>
        <begin position="74"/>
        <end position="89"/>
    </location>
</feature>
<keyword evidence="7" id="KW-0851">Voltage-gated channel</keyword>
<feature type="compositionally biased region" description="Low complexity" evidence="13">
    <location>
        <begin position="23"/>
        <end position="42"/>
    </location>
</feature>
<feature type="transmembrane region" description="Helical" evidence="14">
    <location>
        <begin position="673"/>
        <end position="694"/>
    </location>
</feature>
<feature type="transmembrane region" description="Helical" evidence="14">
    <location>
        <begin position="1474"/>
        <end position="1497"/>
    </location>
</feature>
<protein>
    <submittedName>
        <fullName evidence="16">Ion transport protein-domain-containing protein</fullName>
    </submittedName>
</protein>
<evidence type="ECO:0000256" key="11">
    <source>
        <dbReference type="ARBA" id="ARBA00023180"/>
    </source>
</evidence>
<evidence type="ECO:0000256" key="3">
    <source>
        <dbReference type="ARBA" id="ARBA00022568"/>
    </source>
</evidence>
<evidence type="ECO:0000256" key="5">
    <source>
        <dbReference type="ARBA" id="ARBA00022692"/>
    </source>
</evidence>
<feature type="transmembrane region" description="Helical" evidence="14">
    <location>
        <begin position="1264"/>
        <end position="1285"/>
    </location>
</feature>
<keyword evidence="10 14" id="KW-0472">Membrane</keyword>
<evidence type="ECO:0000256" key="2">
    <source>
        <dbReference type="ARBA" id="ARBA00022448"/>
    </source>
</evidence>
<evidence type="ECO:0000256" key="14">
    <source>
        <dbReference type="SAM" id="Phobius"/>
    </source>
</evidence>
<feature type="region of interest" description="Disordered" evidence="13">
    <location>
        <begin position="1"/>
        <end position="89"/>
    </location>
</feature>
<evidence type="ECO:0000256" key="13">
    <source>
        <dbReference type="SAM" id="MobiDB-lite"/>
    </source>
</evidence>
<dbReference type="InterPro" id="IPR005821">
    <property type="entry name" value="Ion_trans_dom"/>
</dbReference>
<feature type="domain" description="Ion transport" evidence="15">
    <location>
        <begin position="1553"/>
        <end position="1799"/>
    </location>
</feature>
<feature type="transmembrane region" description="Helical" evidence="14">
    <location>
        <begin position="1297"/>
        <end position="1321"/>
    </location>
</feature>
<dbReference type="Gene3D" id="1.10.287.70">
    <property type="match status" value="4"/>
</dbReference>
<dbReference type="InterPro" id="IPR027359">
    <property type="entry name" value="Volt_channel_dom_sf"/>
</dbReference>
<keyword evidence="6" id="KW-0106">Calcium</keyword>
<keyword evidence="17" id="KW-1185">Reference proteome</keyword>
<sequence length="2202" mass="246261">MDSQDKYLRRSSSSSAIDLTRTPAGIASSAPPSPSLEPSNNNSRRRTSWGKVDLGQDPLQLDTQPGATNSAHYTVHDDPFQDSPTDDRSFAPIPFATTTQYDAQPEEDYTLSYYTTAHAGPSTTSLLDMDGTREDDQARLTTNMSRNPTERWREEFGETDMERTAGALSPRAKRRTVRYNTSPSPLKKTGSALKTVSKSLRRASLRVVNFGNSALETQVRLPDDDSEKNEETADDELLPDLSARLPIRGRTLCFLGPRNKLRLWLYSWLIYPWTEPIILLLIIVNAVVLTLQASHSLTLPDGANVGDTLPPHVTGYFHEWEDYVLFVLFVLFTLEAFARICVSGFILDPDISASTFFTSPLASPADISMASQSSSTNNTFPRQLTLASNVGGPLSRGLSITERFNRLNRNLKRPFELPSSNNVTPEPQNHNPSISQTIPVNPVTEKIKHVAQASHSVLRDPPQPTFFSSVLRSDRKDLQETLSLPFKLSINQSHNKTMRSVPYLRQSWGRIDFVAILGFWTSFILAMLGLEDGAHHIGVFRALSVIRTARLLTITSGTTTIMHSLKTARPLLANVALFVLFAMILFSVIGIQSFKGSLRRNCFLLPVNGETQQQLSNQFCGGHINDTTLVANPYVLLNGSVSEYTAKGYICPLGQICQETENPEGNIESFDTIYYAALQIVVTASANSWSGLMYNIIDAEYFVSSLFFIVCVIVLNFWLINLFVAVITNTFSAIRSETQKSAFGAASLPVIEDERDDGWAAIDRNKPVKKNIAKTIYDYTRWCWVLLALASLTLQATRTASVSSTHAEILSFGELSITFAFDLEIVVRMLATLPDWRSFFVRAQNWLDVILAVGSSIIQIPVIKDSTVYSWFTIFQLIRFYRVILEVPRMKPLLLSVFGNMYGLTNMSLFLILVNFLAALVSSQLLRGDMSSNDAVNFGQLYNAFLAVYQVFSSENWTDVLYNAGQAELQLGQTVLVVLFISLWLLFANFIVLQMFIAVINENFDVAEEQKRSQQATHYWSTHQVQAGKATWVRRLNPYRWFKANPVKVQVENLPSSLVLPMQQALVQDYTSGTDSRPIDNKAVRGTAGAKPMQHYTTKSLSALQKLFGGDERADDVPLATLKHNRSETLGALGDEETERHLELLASVNPEAVNSNDLNDALFERRAQKADFIRDHPTYDKTFWIFSQKDPIRRFCQRLVQPAHGERIFGVPTSHVAHPIFQVIIFLAVIGGIVTEIIATPVYRRNYYATNGRIRGAWFDLTEATFGFVLLLEFIIKIIADGFLFTPNAYIRSIWNVIDFVILSGILVNVTTGLIFIGGLSRFTRSLKALRALRLITLFDRMRNSFQSLIISGASRIFDAALLAILYMVPYAVWGLNIFAGKLNTCNDSNAAGMDDCTNEYVNSYINDAFGYPVPRVWDNPAPSTKFSFDNFGSSLLILFEIVSLEGWVDVMQAAASAVGDGLQPQTNASQWNALFFLIYNLLGGVVILTLFVSIIIGNFKSRTGTALLTQPQREWIDLQKLFKRQRPSKRPQRRPVSGPRAWCFDRAVHKHGWWSRCMTVLFTVHVIVLMTQTYTSTTISESMRNDFFLTIIFIYLIDVSVRLYGLGWKSFRANGWNLFDILVTMGSFATTFIARFGNIGFLEQQLQKLFLVLVAFKLVQRTNSLNKLFKTAIASLPSILTLLLLWLILFMFFAILDVEVFGLTKWQTGEDRGRNYSSISSALVMLAFMSTGEGWNQYMHDYALVYPRCSNSSNQDVDSDCGSFGWAFTLFIAWNLLSMYIFVNLFTGVVVDSFSYVFQASGGSRAITREEMRAFKKVWAEFANPQTGYLERSQFVPFFGKLSGVFEVRIYPAQYNIHNIAAACKASPSDNSTSTLTNIQSWSNLSSNVIEGLDIDKLNNVLDGIDYATIRKRRAVYNRLYHEATIAHQQGRGISFTDMLLLLAHHKLIKDSDALVLRDLVIRTETNKLVTDLVNLDRVQSLLKMISLRRRFLAHMERKRASMYDPDIPAIVVDTMPETPPPFPSPSFSPSRPSSRDISTVGFSGWDNSAPSTPTPVRRTNFGSVQLDFGALGFGGSQFAQQQQSFPSLSSRDSFSPSHSPNTSLTLPAGVGIGGAGAGGSSSPRRSVVGAGATGLHRSNRRTSDMSQISRLSTDLGYRYPRDSMGDEDPSLVLEGMQNSIWGDLMAEAMDEEDGRDKSRI</sequence>
<evidence type="ECO:0000256" key="10">
    <source>
        <dbReference type="ARBA" id="ARBA00023136"/>
    </source>
</evidence>
<proteinExistence type="predicted"/>
<feature type="transmembrane region" description="Helical" evidence="14">
    <location>
        <begin position="1220"/>
        <end position="1243"/>
    </location>
</feature>
<dbReference type="Pfam" id="PF00520">
    <property type="entry name" value="Ion_trans"/>
    <property type="match status" value="4"/>
</dbReference>
<feature type="region of interest" description="Disordered" evidence="13">
    <location>
        <begin position="165"/>
        <end position="190"/>
    </location>
</feature>
<keyword evidence="9" id="KW-0406">Ion transport</keyword>
<feature type="compositionally biased region" description="Gly residues" evidence="13">
    <location>
        <begin position="2112"/>
        <end position="2121"/>
    </location>
</feature>
<feature type="domain" description="Ion transport" evidence="15">
    <location>
        <begin position="1218"/>
        <end position="1504"/>
    </location>
</feature>
<keyword evidence="5 14" id="KW-0812">Transmembrane</keyword>
<feature type="transmembrane region" description="Helical" evidence="14">
    <location>
        <begin position="897"/>
        <end position="921"/>
    </location>
</feature>
<feature type="transmembrane region" description="Helical" evidence="14">
    <location>
        <begin position="508"/>
        <end position="530"/>
    </location>
</feature>
<keyword evidence="11" id="KW-0325">Glycoprotein</keyword>
<reference evidence="16" key="1">
    <citation type="submission" date="2022-08" db="EMBL/GenBank/DDBJ databases">
        <title>A Global Phylogenomic Analysis of the Shiitake Genus Lentinula.</title>
        <authorList>
            <consortium name="DOE Joint Genome Institute"/>
            <person name="Sierra-Patev S."/>
            <person name="Min B."/>
            <person name="Naranjo-Ortiz M."/>
            <person name="Looney B."/>
            <person name="Konkel Z."/>
            <person name="Slot J.C."/>
            <person name="Sakamoto Y."/>
            <person name="Steenwyk J.L."/>
            <person name="Rokas A."/>
            <person name="Carro J."/>
            <person name="Camarero S."/>
            <person name="Ferreira P."/>
            <person name="Molpeceres G."/>
            <person name="Ruiz-Duenas F.J."/>
            <person name="Serrano A."/>
            <person name="Henrissat B."/>
            <person name="Drula E."/>
            <person name="Hughes K.W."/>
            <person name="Mata J.L."/>
            <person name="Ishikawa N.K."/>
            <person name="Vargas-Isla R."/>
            <person name="Ushijima S."/>
            <person name="Smith C.A."/>
            <person name="Ahrendt S."/>
            <person name="Andreopoulos W."/>
            <person name="He G."/>
            <person name="Labutti K."/>
            <person name="Lipzen A."/>
            <person name="Ng V."/>
            <person name="Riley R."/>
            <person name="Sandor L."/>
            <person name="Barry K."/>
            <person name="Martinez A.T."/>
            <person name="Xiao Y."/>
            <person name="Gibbons J.G."/>
            <person name="Terashima K."/>
            <person name="Grigoriev I.V."/>
            <person name="Hibbett D.S."/>
        </authorList>
    </citation>
    <scope>NUCLEOTIDE SEQUENCE</scope>
    <source>
        <strain evidence="16">RHP3577 ss4</strain>
    </source>
</reference>
<feature type="compositionally biased region" description="Polar residues" evidence="13">
    <location>
        <begin position="61"/>
        <end position="72"/>
    </location>
</feature>
<evidence type="ECO:0000256" key="4">
    <source>
        <dbReference type="ARBA" id="ARBA00022673"/>
    </source>
</evidence>
<feature type="domain" description="Ion transport" evidence="15">
    <location>
        <begin position="502"/>
        <end position="739"/>
    </location>
</feature>
<feature type="transmembrane region" description="Helical" evidence="14">
    <location>
        <begin position="706"/>
        <end position="731"/>
    </location>
</feature>
<feature type="transmembrane region" description="Helical" evidence="14">
    <location>
        <begin position="1349"/>
        <end position="1369"/>
    </location>
</feature>
<feature type="transmembrane region" description="Helical" evidence="14">
    <location>
        <begin position="1765"/>
        <end position="1784"/>
    </location>
</feature>
<dbReference type="Gene3D" id="1.20.120.350">
    <property type="entry name" value="Voltage-gated potassium channels. Chain C"/>
    <property type="match status" value="3"/>
</dbReference>
<dbReference type="Proteomes" id="UP001150217">
    <property type="component" value="Unassembled WGS sequence"/>
</dbReference>
<feature type="transmembrane region" description="Helical" evidence="14">
    <location>
        <begin position="1619"/>
        <end position="1637"/>
    </location>
</feature>
<gene>
    <name evidence="16" type="ORF">C8R41DRAFT_832679</name>
</gene>
<feature type="transmembrane region" description="Helical" evidence="14">
    <location>
        <begin position="1554"/>
        <end position="1576"/>
    </location>
</feature>
<accession>A0ABQ8VF32</accession>
<keyword evidence="4" id="KW-0107">Calcium channel</keyword>
<keyword evidence="3" id="KW-0109">Calcium transport</keyword>
<feature type="transmembrane region" description="Helical" evidence="14">
    <location>
        <begin position="1588"/>
        <end position="1607"/>
    </location>
</feature>
<evidence type="ECO:0000256" key="12">
    <source>
        <dbReference type="ARBA" id="ARBA00023303"/>
    </source>
</evidence>
<feature type="region of interest" description="Disordered" evidence="13">
    <location>
        <begin position="2020"/>
        <end position="2056"/>
    </location>
</feature>
<feature type="transmembrane region" description="Helical" evidence="14">
    <location>
        <begin position="974"/>
        <end position="1000"/>
    </location>
</feature>
<feature type="compositionally biased region" description="Low complexity" evidence="13">
    <location>
        <begin position="2122"/>
        <end position="2132"/>
    </location>
</feature>